<dbReference type="PANTHER" id="PTHR11071">
    <property type="entry name" value="PEPTIDYL-PROLYL CIS-TRANS ISOMERASE"/>
    <property type="match status" value="1"/>
</dbReference>
<comment type="similarity">
    <text evidence="1">Belongs to the cyclophilin-type PPIase family.</text>
</comment>
<sequence>MRKHREFALTDLFAFITPSLFLQFCSDLSICSSDMFSHVTRRLGQTTAQFQGAGVAALGILACIPTYFVYDHFHLQRLAKEYEASVKDKCYFDISIGNRYAGRIVFGLYSDVVPLTCENFLQLCKGYRIKDRVIGYQNTIFHLIKPGSAIAGGDVLDGAGKTRGLSIYGEQFPDENFEFEFVRDGDLAMCNWGKNTNSSVFMITLSQQRAFTNHHVVFGTVLKGMKVVREIGELGTKVGRPAVPIRIVQCGVLDGDTEPPPPLGDLVDESVPLMTEDEFRSLSANQKPGAVQPS</sequence>
<evidence type="ECO:0000256" key="2">
    <source>
        <dbReference type="SAM" id="Phobius"/>
    </source>
</evidence>
<keyword evidence="2" id="KW-1133">Transmembrane helix</keyword>
<comment type="catalytic activity">
    <reaction evidence="1">
        <text>[protein]-peptidylproline (omega=180) = [protein]-peptidylproline (omega=0)</text>
        <dbReference type="Rhea" id="RHEA:16237"/>
        <dbReference type="Rhea" id="RHEA-COMP:10747"/>
        <dbReference type="Rhea" id="RHEA-COMP:10748"/>
        <dbReference type="ChEBI" id="CHEBI:83833"/>
        <dbReference type="ChEBI" id="CHEBI:83834"/>
        <dbReference type="EC" id="5.2.1.8"/>
    </reaction>
</comment>
<dbReference type="SUPFAM" id="SSF50891">
    <property type="entry name" value="Cyclophilin-like"/>
    <property type="match status" value="1"/>
</dbReference>
<organism evidence="4 5">
    <name type="scientific">Durusdinium trenchii</name>
    <dbReference type="NCBI Taxonomy" id="1381693"/>
    <lineage>
        <taxon>Eukaryota</taxon>
        <taxon>Sar</taxon>
        <taxon>Alveolata</taxon>
        <taxon>Dinophyceae</taxon>
        <taxon>Suessiales</taxon>
        <taxon>Symbiodiniaceae</taxon>
        <taxon>Durusdinium</taxon>
    </lineage>
</organism>
<evidence type="ECO:0000313" key="5">
    <source>
        <dbReference type="Proteomes" id="UP001642484"/>
    </source>
</evidence>
<accession>A0ABP0L313</accession>
<comment type="caution">
    <text evidence="4">The sequence shown here is derived from an EMBL/GenBank/DDBJ whole genome shotgun (WGS) entry which is preliminary data.</text>
</comment>
<name>A0ABP0L313_9DINO</name>
<dbReference type="EMBL" id="CAXAMN010011001">
    <property type="protein sequence ID" value="CAK9033323.1"/>
    <property type="molecule type" value="Genomic_DNA"/>
</dbReference>
<dbReference type="PANTHER" id="PTHR11071:SF561">
    <property type="entry name" value="PEPTIDYL-PROLYL CIS-TRANS ISOMERASE D-RELATED"/>
    <property type="match status" value="1"/>
</dbReference>
<feature type="transmembrane region" description="Helical" evidence="2">
    <location>
        <begin position="50"/>
        <end position="70"/>
    </location>
</feature>
<evidence type="ECO:0000259" key="3">
    <source>
        <dbReference type="PROSITE" id="PS50072"/>
    </source>
</evidence>
<dbReference type="PRINTS" id="PR00153">
    <property type="entry name" value="CSAPPISMRASE"/>
</dbReference>
<dbReference type="InterPro" id="IPR029000">
    <property type="entry name" value="Cyclophilin-like_dom_sf"/>
</dbReference>
<dbReference type="EC" id="5.2.1.8" evidence="1"/>
<keyword evidence="1" id="KW-0413">Isomerase</keyword>
<dbReference type="Pfam" id="PF00160">
    <property type="entry name" value="Pro_isomerase"/>
    <property type="match status" value="1"/>
</dbReference>
<dbReference type="PROSITE" id="PS50072">
    <property type="entry name" value="CSA_PPIASE_2"/>
    <property type="match status" value="1"/>
</dbReference>
<proteinExistence type="inferred from homology"/>
<keyword evidence="2" id="KW-0472">Membrane</keyword>
<evidence type="ECO:0000256" key="1">
    <source>
        <dbReference type="RuleBase" id="RU363019"/>
    </source>
</evidence>
<keyword evidence="2" id="KW-0812">Transmembrane</keyword>
<evidence type="ECO:0000313" key="4">
    <source>
        <dbReference type="EMBL" id="CAK9033323.1"/>
    </source>
</evidence>
<dbReference type="Proteomes" id="UP001642484">
    <property type="component" value="Unassembled WGS sequence"/>
</dbReference>
<keyword evidence="5" id="KW-1185">Reference proteome</keyword>
<dbReference type="InterPro" id="IPR002130">
    <property type="entry name" value="Cyclophilin-type_PPIase_dom"/>
</dbReference>
<comment type="function">
    <text evidence="1">PPIases accelerate the folding of proteins. It catalyzes the cis-trans isomerization of proline imidic peptide bonds in oligopeptides.</text>
</comment>
<dbReference type="Gene3D" id="2.40.100.10">
    <property type="entry name" value="Cyclophilin-like"/>
    <property type="match status" value="1"/>
</dbReference>
<protein>
    <recommendedName>
        <fullName evidence="1">Peptidyl-prolyl cis-trans isomerase</fullName>
        <shortName evidence="1">PPIase</shortName>
        <ecNumber evidence="1">5.2.1.8</ecNumber>
    </recommendedName>
</protein>
<reference evidence="4 5" key="1">
    <citation type="submission" date="2024-02" db="EMBL/GenBank/DDBJ databases">
        <authorList>
            <person name="Chen Y."/>
            <person name="Shah S."/>
            <person name="Dougan E. K."/>
            <person name="Thang M."/>
            <person name="Chan C."/>
        </authorList>
    </citation>
    <scope>NUCLEOTIDE SEQUENCE [LARGE SCALE GENOMIC DNA]</scope>
</reference>
<keyword evidence="1" id="KW-0697">Rotamase</keyword>
<feature type="domain" description="PPIase cyclophilin-type" evidence="3">
    <location>
        <begin position="91"/>
        <end position="252"/>
    </location>
</feature>
<gene>
    <name evidence="4" type="ORF">CCMP2556_LOCUS19025</name>
</gene>